<evidence type="ECO:0000313" key="3">
    <source>
        <dbReference type="RefSeq" id="XP_019082687.1"/>
    </source>
</evidence>
<keyword evidence="2" id="KW-1185">Reference proteome</keyword>
<reference evidence="3" key="2">
    <citation type="submission" date="2025-08" db="UniProtKB">
        <authorList>
            <consortium name="RefSeq"/>
        </authorList>
    </citation>
    <scope>IDENTIFICATION</scope>
    <source>
        <tissue evidence="3">Leaf</tissue>
    </source>
</reference>
<dbReference type="Proteomes" id="UP000694864">
    <property type="component" value="Chromosome 7"/>
</dbReference>
<dbReference type="GeneID" id="109125490"/>
<protein>
    <submittedName>
        <fullName evidence="3">Platelet glycoprotein Ib alpha chain-like</fullName>
    </submittedName>
</protein>
<reference evidence="2" key="1">
    <citation type="journal article" date="2014" name="Nat. Commun.">
        <title>The emerging biofuel crop Camelina sativa retains a highly undifferentiated hexaploid genome structure.</title>
        <authorList>
            <person name="Kagale S."/>
            <person name="Koh C."/>
            <person name="Nixon J."/>
            <person name="Bollina V."/>
            <person name="Clarke W.E."/>
            <person name="Tuteja R."/>
            <person name="Spillane C."/>
            <person name="Robinson S.J."/>
            <person name="Links M.G."/>
            <person name="Clarke C."/>
            <person name="Higgins E.E."/>
            <person name="Huebert T."/>
            <person name="Sharpe A.G."/>
            <person name="Parkin I.A."/>
        </authorList>
    </citation>
    <scope>NUCLEOTIDE SEQUENCE [LARGE SCALE GENOMIC DNA]</scope>
    <source>
        <strain evidence="2">cv. DH55</strain>
    </source>
</reference>
<dbReference type="RefSeq" id="XP_019082687.1">
    <property type="nucleotide sequence ID" value="XM_019227142.1"/>
</dbReference>
<dbReference type="InterPro" id="IPR040256">
    <property type="entry name" value="At4g02000-like"/>
</dbReference>
<organism evidence="2 3">
    <name type="scientific">Camelina sativa</name>
    <name type="common">False flax</name>
    <name type="synonym">Myagrum sativum</name>
    <dbReference type="NCBI Taxonomy" id="90675"/>
    <lineage>
        <taxon>Eukaryota</taxon>
        <taxon>Viridiplantae</taxon>
        <taxon>Streptophyta</taxon>
        <taxon>Embryophyta</taxon>
        <taxon>Tracheophyta</taxon>
        <taxon>Spermatophyta</taxon>
        <taxon>Magnoliopsida</taxon>
        <taxon>eudicotyledons</taxon>
        <taxon>Gunneridae</taxon>
        <taxon>Pentapetalae</taxon>
        <taxon>rosids</taxon>
        <taxon>malvids</taxon>
        <taxon>Brassicales</taxon>
        <taxon>Brassicaceae</taxon>
        <taxon>Camelineae</taxon>
        <taxon>Camelina</taxon>
    </lineage>
</organism>
<name>A0ABM1Q7E9_CAMSA</name>
<dbReference type="PANTHER" id="PTHR31286:SF90">
    <property type="entry name" value="DUF4283 DOMAIN-CONTAINING PROTEIN"/>
    <property type="match status" value="1"/>
</dbReference>
<proteinExistence type="predicted"/>
<evidence type="ECO:0000313" key="2">
    <source>
        <dbReference type="Proteomes" id="UP000694864"/>
    </source>
</evidence>
<accession>A0ABM1Q7E9</accession>
<gene>
    <name evidence="3" type="primary">LOC109125490</name>
</gene>
<dbReference type="PANTHER" id="PTHR31286">
    <property type="entry name" value="GLYCINE-RICH CELL WALL STRUCTURAL PROTEIN 1.8-LIKE"/>
    <property type="match status" value="1"/>
</dbReference>
<sequence>MWYIGECMFLIAQWDSSGGEKTDLDAIPIWTHLKGMPFDLMHRKGISLVAGLVGEPKEMDEFTKNLVSLSVAHVKVERNLNESLPSSVKVVRDSGEVITINVEYPWIPPTCSHCHEIGHIIIYCSLVTPSWTQKKQTTTTEKSKETASVNKSKGKLTTDSTKPTDIAGSSSVPPPLSDQQDSPSTLQLASEPIDVSTTSKPPSKPSPKKSSVPPPSLHQPAITTSNPYDILAPSPTTSKPKNPLNLSLLDPNLLNLSHPSSLTPICPSPSDIVIDTPVANPIVPIPEDKPPSCEGLPLSH</sequence>
<feature type="region of interest" description="Disordered" evidence="1">
    <location>
        <begin position="136"/>
        <end position="244"/>
    </location>
</feature>
<evidence type="ECO:0000256" key="1">
    <source>
        <dbReference type="SAM" id="MobiDB-lite"/>
    </source>
</evidence>
<feature type="compositionally biased region" description="Polar residues" evidence="1">
    <location>
        <begin position="147"/>
        <end position="163"/>
    </location>
</feature>